<dbReference type="InParanoid" id="A0A804HMV7"/>
<sequence>MVPGSGDGGERVDSTARLPSQVARPVPLTKQHQSRPRSRSRPPALISNEPRPWTSLFKAPIGSPDLSLEFFAPEVQAEKKIAVYEIDDSAELIETWSMAIVGYVVGLKISFFPLSSFIKTRWGTSAFDLHMLENGFFVCKLYSEEDLQRVLEGFWTIRGHPMILRRWSPDVRLELDSLQSIPLWVSFQGLPLHLWSRRFIAKLCSTLGQPLYIDKTTAAQTRLTFARACVLVSSDEDLPNEVFYHDLEGNTRKVHVSYSWKPQRCKSCLSFGHANGACQQTPKPINKIYRPRQMPQQQGEPPLMVVEPVVTQTSEHFDSQG</sequence>
<evidence type="ECO:0000313" key="3">
    <source>
        <dbReference type="EnsemblPlants" id="Ma00_p03300.1"/>
    </source>
</evidence>
<dbReference type="PANTHER" id="PTHR31286">
    <property type="entry name" value="GLYCINE-RICH CELL WALL STRUCTURAL PROTEIN 1.8-LIKE"/>
    <property type="match status" value="1"/>
</dbReference>
<proteinExistence type="predicted"/>
<accession>A0A804HMV7</accession>
<evidence type="ECO:0000313" key="4">
    <source>
        <dbReference type="Proteomes" id="UP000012960"/>
    </source>
</evidence>
<dbReference type="PANTHER" id="PTHR31286:SF180">
    <property type="entry name" value="OS10G0362600 PROTEIN"/>
    <property type="match status" value="1"/>
</dbReference>
<name>A0A804HMV7_MUSAM</name>
<dbReference type="InterPro" id="IPR040256">
    <property type="entry name" value="At4g02000-like"/>
</dbReference>
<evidence type="ECO:0000256" key="1">
    <source>
        <dbReference type="SAM" id="MobiDB-lite"/>
    </source>
</evidence>
<dbReference type="OMA" id="IQQWKYS"/>
<reference evidence="3" key="1">
    <citation type="submission" date="2021-05" db="UniProtKB">
        <authorList>
            <consortium name="EnsemblPlants"/>
        </authorList>
    </citation>
    <scope>IDENTIFICATION</scope>
    <source>
        <strain evidence="3">subsp. malaccensis</strain>
    </source>
</reference>
<evidence type="ECO:0000259" key="2">
    <source>
        <dbReference type="Pfam" id="PF14111"/>
    </source>
</evidence>
<organism evidence="3 4">
    <name type="scientific">Musa acuminata subsp. malaccensis</name>
    <name type="common">Wild banana</name>
    <name type="synonym">Musa malaccensis</name>
    <dbReference type="NCBI Taxonomy" id="214687"/>
    <lineage>
        <taxon>Eukaryota</taxon>
        <taxon>Viridiplantae</taxon>
        <taxon>Streptophyta</taxon>
        <taxon>Embryophyta</taxon>
        <taxon>Tracheophyta</taxon>
        <taxon>Spermatophyta</taxon>
        <taxon>Magnoliopsida</taxon>
        <taxon>Liliopsida</taxon>
        <taxon>Zingiberales</taxon>
        <taxon>Musaceae</taxon>
        <taxon>Musa</taxon>
    </lineage>
</organism>
<keyword evidence="4" id="KW-1185">Reference proteome</keyword>
<feature type="domain" description="DUF4283" evidence="2">
    <location>
        <begin position="94"/>
        <end position="173"/>
    </location>
</feature>
<feature type="region of interest" description="Disordered" evidence="1">
    <location>
        <begin position="1"/>
        <end position="51"/>
    </location>
</feature>
<dbReference type="InterPro" id="IPR025558">
    <property type="entry name" value="DUF4283"/>
</dbReference>
<dbReference type="EnsemblPlants" id="Ma00_t03300.1">
    <property type="protein sequence ID" value="Ma00_p03300.1"/>
    <property type="gene ID" value="Ma00_g03300"/>
</dbReference>
<protein>
    <recommendedName>
        <fullName evidence="2">DUF4283 domain-containing protein</fullName>
    </recommendedName>
</protein>
<dbReference type="Pfam" id="PF14111">
    <property type="entry name" value="DUF4283"/>
    <property type="match status" value="1"/>
</dbReference>
<dbReference type="Proteomes" id="UP000012960">
    <property type="component" value="Unplaced"/>
</dbReference>
<dbReference type="AlphaFoldDB" id="A0A804HMV7"/>
<dbReference type="Gramene" id="Ma00_t03300.1">
    <property type="protein sequence ID" value="Ma00_p03300.1"/>
    <property type="gene ID" value="Ma00_g03300"/>
</dbReference>